<dbReference type="RefSeq" id="WP_283767201.1">
    <property type="nucleotide sequence ID" value="NZ_JAQOSO010000073.1"/>
</dbReference>
<accession>A0ABT7B6U9</accession>
<evidence type="ECO:0000313" key="1">
    <source>
        <dbReference type="EMBL" id="MDJ1174885.1"/>
    </source>
</evidence>
<dbReference type="EMBL" id="JAQOSO010000073">
    <property type="protein sequence ID" value="MDJ1174885.1"/>
    <property type="molecule type" value="Genomic_DNA"/>
</dbReference>
<proteinExistence type="predicted"/>
<keyword evidence="2" id="KW-1185">Reference proteome</keyword>
<dbReference type="Proteomes" id="UP001235849">
    <property type="component" value="Unassembled WGS sequence"/>
</dbReference>
<reference evidence="1 2" key="1">
    <citation type="submission" date="2023-01" db="EMBL/GenBank/DDBJ databases">
        <title>Novel diversity within Roseofilum (Cyanobacteria; Desertifilaceae) from marine benthic mats with descriptions of four novel species.</title>
        <authorList>
            <person name="Wang Y."/>
            <person name="Berthold D.E."/>
            <person name="Hu J."/>
            <person name="Lefler F.W."/>
            <person name="Laughinghouse H.D. IV."/>
        </authorList>
    </citation>
    <scope>NUCLEOTIDE SEQUENCE [LARGE SCALE GENOMIC DNA]</scope>
    <source>
        <strain evidence="1 2">BLCC-M114</strain>
    </source>
</reference>
<organism evidence="1 2">
    <name type="scientific">Roseofilum capinflatum BLCC-M114</name>
    <dbReference type="NCBI Taxonomy" id="3022440"/>
    <lineage>
        <taxon>Bacteria</taxon>
        <taxon>Bacillati</taxon>
        <taxon>Cyanobacteriota</taxon>
        <taxon>Cyanophyceae</taxon>
        <taxon>Desertifilales</taxon>
        <taxon>Desertifilaceae</taxon>
        <taxon>Roseofilum</taxon>
        <taxon>Roseofilum capinflatum</taxon>
    </lineage>
</organism>
<dbReference type="InterPro" id="IPR013324">
    <property type="entry name" value="RNA_pol_sigma_r3/r4-like"/>
</dbReference>
<comment type="caution">
    <text evidence="1">The sequence shown here is derived from an EMBL/GenBank/DDBJ whole genome shotgun (WGS) entry which is preliminary data.</text>
</comment>
<dbReference type="SUPFAM" id="SSF88659">
    <property type="entry name" value="Sigma3 and sigma4 domains of RNA polymerase sigma factors"/>
    <property type="match status" value="1"/>
</dbReference>
<gene>
    <name evidence="1" type="ORF">PMG25_12340</name>
</gene>
<protein>
    <submittedName>
        <fullName evidence="1">Uncharacterized protein</fullName>
    </submittedName>
</protein>
<evidence type="ECO:0000313" key="2">
    <source>
        <dbReference type="Proteomes" id="UP001235849"/>
    </source>
</evidence>
<name>A0ABT7B6U9_9CYAN</name>
<sequence length="183" mass="21186">MRQTTEKIREIIDATFPLYKEGKLTIRQIAEEYNISTASVRQFRKGAYWAQKERQWKQESHKRRWARRAEAHRELMSYREEYRQELEKMRDAIRVCSHTYLAIAKQFASISARAAVQLSQAMEGDAIAACRMIDENKIAKVALDSSSLSKVGADHLNDLNAVYDLLELLDGAGTLYKRENNDN</sequence>